<reference evidence="2" key="1">
    <citation type="submission" date="2018-02" db="EMBL/GenBank/DDBJ databases">
        <authorList>
            <person name="Holder M.E."/>
            <person name="Ajami N.J."/>
            <person name="Petrosino J.F."/>
        </authorList>
    </citation>
    <scope>NUCLEOTIDE SEQUENCE [LARGE SCALE GENOMIC DNA]</scope>
    <source>
        <strain evidence="2">CCUG 47132</strain>
    </source>
</reference>
<keyword evidence="2" id="KW-1185">Reference proteome</keyword>
<dbReference type="RefSeq" id="WP_106057839.1">
    <property type="nucleotide sequence ID" value="NZ_CP027228.1"/>
</dbReference>
<dbReference type="EMBL" id="CP027228">
    <property type="protein sequence ID" value="AVM48785.1"/>
    <property type="molecule type" value="Genomic_DNA"/>
</dbReference>
<gene>
    <name evidence="1" type="ORF">C5Q96_07925</name>
</gene>
<evidence type="ECO:0000313" key="2">
    <source>
        <dbReference type="Proteomes" id="UP000237883"/>
    </source>
</evidence>
<dbReference type="Proteomes" id="UP000237883">
    <property type="component" value="Chromosome"/>
</dbReference>
<evidence type="ECO:0000313" key="1">
    <source>
        <dbReference type="EMBL" id="AVM48785.1"/>
    </source>
</evidence>
<dbReference type="AlphaFoldDB" id="A0A2S0L666"/>
<protein>
    <submittedName>
        <fullName evidence="1">Uncharacterized protein</fullName>
    </submittedName>
</protein>
<sequence>MSSKCKKMGLCSIAIIIVLIMLVIIRNACFKPDYIKEIRNNHVYLCGFYGRYPQNHQQRFYIEFKKNKTFILMDDCSRGTIDDYDQDGDGSHPHIKIIYGKYVIDRNNRYILSKAKSAYVEFKDVGAVNSNEINYYYTRTFSQYEVMTERVFTNDKGNYILSRTSMDKKAIDKKWYYYIYNKSDIKKLPSSPEEFRKQFKMDKKAEQERLAE</sequence>
<accession>A0A2S0L666</accession>
<dbReference type="GeneID" id="78392191"/>
<proteinExistence type="predicted"/>
<organism evidence="1 2">
    <name type="scientific">Mogibacterium diversum</name>
    <dbReference type="NCBI Taxonomy" id="114527"/>
    <lineage>
        <taxon>Bacteria</taxon>
        <taxon>Bacillati</taxon>
        <taxon>Bacillota</taxon>
        <taxon>Clostridia</taxon>
        <taxon>Peptostreptococcales</taxon>
        <taxon>Anaerovoracaceae</taxon>
        <taxon>Mogibacterium</taxon>
    </lineage>
</organism>
<name>A0A2S0L666_9FIRM</name>
<dbReference type="KEGG" id="mdv:C5Q96_07925"/>
<dbReference type="OrthoDB" id="9822839at2"/>